<dbReference type="PANTHER" id="PTHR22914">
    <property type="entry name" value="CHITIN SYNTHASE"/>
    <property type="match status" value="1"/>
</dbReference>
<protein>
    <recommendedName>
        <fullName evidence="2">chitin synthase</fullName>
        <ecNumber evidence="2">2.4.1.16</ecNumber>
    </recommendedName>
</protein>
<feature type="compositionally biased region" description="Low complexity" evidence="10">
    <location>
        <begin position="674"/>
        <end position="690"/>
    </location>
</feature>
<dbReference type="Pfam" id="PF03142">
    <property type="entry name" value="Chitin_synth_2"/>
    <property type="match status" value="1"/>
</dbReference>
<keyword evidence="9" id="KW-0325">Glycoprotein</keyword>
<keyword evidence="6 11" id="KW-0812">Transmembrane</keyword>
<feature type="compositionally biased region" description="Basic and acidic residues" evidence="10">
    <location>
        <begin position="57"/>
        <end position="68"/>
    </location>
</feature>
<comment type="subcellular location">
    <subcellularLocation>
        <location evidence="1">Cell membrane</location>
        <topology evidence="1">Multi-pass membrane protein</topology>
    </subcellularLocation>
</comment>
<organism evidence="13 14">
    <name type="scientific">Mortierella isabellina</name>
    <name type="common">Filamentous fungus</name>
    <name type="synonym">Umbelopsis isabellina</name>
    <dbReference type="NCBI Taxonomy" id="91625"/>
    <lineage>
        <taxon>Eukaryota</taxon>
        <taxon>Fungi</taxon>
        <taxon>Fungi incertae sedis</taxon>
        <taxon>Mucoromycota</taxon>
        <taxon>Mucoromycotina</taxon>
        <taxon>Umbelopsidomycetes</taxon>
        <taxon>Umbelopsidales</taxon>
        <taxon>Umbelopsidaceae</taxon>
        <taxon>Umbelopsis</taxon>
    </lineage>
</organism>
<evidence type="ECO:0000256" key="11">
    <source>
        <dbReference type="SAM" id="Phobius"/>
    </source>
</evidence>
<keyword evidence="4" id="KW-0328">Glycosyltransferase</keyword>
<feature type="compositionally biased region" description="Basic residues" evidence="10">
    <location>
        <begin position="125"/>
        <end position="141"/>
    </location>
</feature>
<feature type="transmembrane region" description="Helical" evidence="11">
    <location>
        <begin position="507"/>
        <end position="534"/>
    </location>
</feature>
<evidence type="ECO:0000256" key="3">
    <source>
        <dbReference type="ARBA" id="ARBA00022475"/>
    </source>
</evidence>
<feature type="compositionally biased region" description="Pro residues" evidence="10">
    <location>
        <begin position="115"/>
        <end position="124"/>
    </location>
</feature>
<name>A0A8H7U8S5_MORIS</name>
<dbReference type="PANTHER" id="PTHR22914:SF16">
    <property type="entry name" value="CHITIN SYNTHASE 3"/>
    <property type="match status" value="1"/>
</dbReference>
<dbReference type="GO" id="GO:0030428">
    <property type="term" value="C:cell septum"/>
    <property type="evidence" value="ECO:0007669"/>
    <property type="project" value="TreeGrafter"/>
</dbReference>
<feature type="transmembrane region" description="Helical" evidence="11">
    <location>
        <begin position="237"/>
        <end position="257"/>
    </location>
</feature>
<reference evidence="13" key="1">
    <citation type="submission" date="2020-12" db="EMBL/GenBank/DDBJ databases">
        <title>Metabolic potential, ecology and presence of endohyphal bacteria is reflected in genomic diversity of Mucoromycotina.</title>
        <authorList>
            <person name="Muszewska A."/>
            <person name="Okrasinska A."/>
            <person name="Steczkiewicz K."/>
            <person name="Drgas O."/>
            <person name="Orlowska M."/>
            <person name="Perlinska-Lenart U."/>
            <person name="Aleksandrzak-Piekarczyk T."/>
            <person name="Szatraj K."/>
            <person name="Zielenkiewicz U."/>
            <person name="Pilsyk S."/>
            <person name="Malc E."/>
            <person name="Mieczkowski P."/>
            <person name="Kruszewska J.S."/>
            <person name="Biernat P."/>
            <person name="Pawlowska J."/>
        </authorList>
    </citation>
    <scope>NUCLEOTIDE SEQUENCE</scope>
    <source>
        <strain evidence="13">WA0000067209</strain>
    </source>
</reference>
<comment type="caution">
    <text evidence="13">The sequence shown here is derived from an EMBL/GenBank/DDBJ whole genome shotgun (WGS) entry which is preliminary data.</text>
</comment>
<dbReference type="Proteomes" id="UP000654370">
    <property type="component" value="Unassembled WGS sequence"/>
</dbReference>
<feature type="region of interest" description="Disordered" evidence="10">
    <location>
        <begin position="600"/>
        <end position="660"/>
    </location>
</feature>
<dbReference type="InterPro" id="IPR029044">
    <property type="entry name" value="Nucleotide-diphossugar_trans"/>
</dbReference>
<proteinExistence type="predicted"/>
<evidence type="ECO:0000256" key="1">
    <source>
        <dbReference type="ARBA" id="ARBA00004651"/>
    </source>
</evidence>
<gene>
    <name evidence="13" type="ORF">INT43_005110</name>
</gene>
<evidence type="ECO:0000256" key="8">
    <source>
        <dbReference type="ARBA" id="ARBA00023136"/>
    </source>
</evidence>
<keyword evidence="3" id="KW-1003">Cell membrane</keyword>
<feature type="domain" description="Chitin synthase 4-like" evidence="12">
    <location>
        <begin position="407"/>
        <end position="493"/>
    </location>
</feature>
<sequence>MAPSDSPPVPPSHAPRATSYRGDEQTIIPITNEPAPVRTLQRNGSSSQGVQRKKSLVRPERERIDPNHRQYHYRQRAAEHASRDGPVSSSTTGNAPVYAAGSQAVGSSTAIQVPPHGPPPPPPPQRHRSLRDRVVPVRRGKSILGREEPDVSKDRATHHLPPTPIQLQTAVPSPPEPVPNTFKKKPLPNDYDGKEPRNWPSCWYAYSLFISCWIPNILLRAFGKKEAPQQKAFREKIGLLSIILLICAAVGFLTFGFTQAVCPAPPLRFEVGFVNNGYLIINGWGYQLATWEHPAIPGQTNTSTNPLYPPVNAGGMDASFLFQNVNQKCLNVITPKAGVNIGQSGNLVPTYFPCRLFNPNDTIAPSPTTYTNYSGCHLTSTARNQYFQFESLGVPNNKGGRDKGGQVYYTWEDLAAKPNFVAFNGYALNLNLLQSLPSQYFDTPANGLIQTLLASIPAKTYSGQDITKMINSRRGPGDWQREAECLTDIIKVGAVDTDTIGCIASDIVLYCSLVVILAVIFIKFALAVLFGWFLSWKLGNFGEEKSYRDRMKRNAEIENWTEGIHEPAKGIRPRTITSISSMQEKRKSFLPQTSRFTQASPIHYSDRPSSPFLTPSSPAPVRTSSPQISPHRMSMSHTAPSITPPFSPSPRLSPFPGKTRDSVGSMFALMPIGSSQDSSTSDSSSHSSSQCPFPLSKHAVSLPSPDYQPFGFPLIPTICLVTCYSEGEDGLRTTLDSIATTDYPNSHKIIVVICDGVITGHGNSQSTPDICVSMMRDFLIHKDQVEPFSYVAVADGIHKHNMAKVFAGFYKYEDTTVDKRKQQRVPMITIVKCGSPAESKDRKPGNRGKRDSQVLLMSFLQKAMFDERMTTMEYELFNSFWRLTNISADKYEICLMVDADTKVYPDSLSRMVSCMAKDPTIAGLCGETKIGNKTDSWVTMIQVFEYYIAHHQSKAFESVFGGVTCLPGCFCMYRIKAPKGPSGYWVPILANPDVIERYQENVVDTLHKKNLLLLGEDRYLSTLMLSTFPNRKMMFCPQAVCKTVVPDTFRILLSQRRRWINSTVHNLIELVMVRDLCGTFCFSMQFIVFMDLVGTVALPAAISFTLYLIIRAIMGYPSVISLILLAMILGLPAVLIVMTSRKVIYVMWMFIYLFSLPIWNFLLPVWAYWHFDDFTWGETRRVAGAGKDTHHGDKFGEFDSSQIVMKRWADFERERRRVKRSLQPLESFNTSDDSSGTIAAISTNS</sequence>
<evidence type="ECO:0000313" key="13">
    <source>
        <dbReference type="EMBL" id="KAG2173690.1"/>
    </source>
</evidence>
<feature type="compositionally biased region" description="Polar residues" evidence="10">
    <location>
        <begin position="607"/>
        <end position="628"/>
    </location>
</feature>
<keyword evidence="8 11" id="KW-0472">Membrane</keyword>
<evidence type="ECO:0000256" key="10">
    <source>
        <dbReference type="SAM" id="MobiDB-lite"/>
    </source>
</evidence>
<dbReference type="SUPFAM" id="SSF53448">
    <property type="entry name" value="Nucleotide-diphospho-sugar transferases"/>
    <property type="match status" value="1"/>
</dbReference>
<dbReference type="EC" id="2.4.1.16" evidence="2"/>
<feature type="transmembrane region" description="Helical" evidence="11">
    <location>
        <begin position="203"/>
        <end position="222"/>
    </location>
</feature>
<feature type="compositionally biased region" description="Polar residues" evidence="10">
    <location>
        <begin position="40"/>
        <end position="50"/>
    </location>
</feature>
<keyword evidence="7 11" id="KW-1133">Transmembrane helix</keyword>
<evidence type="ECO:0000256" key="2">
    <source>
        <dbReference type="ARBA" id="ARBA00012543"/>
    </source>
</evidence>
<feature type="region of interest" description="Disordered" evidence="10">
    <location>
        <begin position="671"/>
        <end position="690"/>
    </location>
</feature>
<keyword evidence="5" id="KW-0808">Transferase</keyword>
<evidence type="ECO:0000256" key="6">
    <source>
        <dbReference type="ARBA" id="ARBA00022692"/>
    </source>
</evidence>
<evidence type="ECO:0000256" key="5">
    <source>
        <dbReference type="ARBA" id="ARBA00022679"/>
    </source>
</evidence>
<evidence type="ECO:0000256" key="9">
    <source>
        <dbReference type="ARBA" id="ARBA00023180"/>
    </source>
</evidence>
<feature type="region of interest" description="Disordered" evidence="10">
    <location>
        <begin position="1"/>
        <end position="189"/>
    </location>
</feature>
<evidence type="ECO:0000259" key="12">
    <source>
        <dbReference type="Pfam" id="PF22997"/>
    </source>
</evidence>
<evidence type="ECO:0000256" key="4">
    <source>
        <dbReference type="ARBA" id="ARBA00022676"/>
    </source>
</evidence>
<feature type="compositionally biased region" description="Pro residues" evidence="10">
    <location>
        <begin position="642"/>
        <end position="653"/>
    </location>
</feature>
<evidence type="ECO:0000256" key="7">
    <source>
        <dbReference type="ARBA" id="ARBA00022989"/>
    </source>
</evidence>
<feature type="compositionally biased region" description="Pro residues" evidence="10">
    <location>
        <begin position="1"/>
        <end position="13"/>
    </location>
</feature>
<dbReference type="EMBL" id="JAEPQZ010000014">
    <property type="protein sequence ID" value="KAG2173690.1"/>
    <property type="molecule type" value="Genomic_DNA"/>
</dbReference>
<dbReference type="InterPro" id="IPR004835">
    <property type="entry name" value="Chitin_synth"/>
</dbReference>
<keyword evidence="14" id="KW-1185">Reference proteome</keyword>
<dbReference type="GO" id="GO:0004100">
    <property type="term" value="F:chitin synthase activity"/>
    <property type="evidence" value="ECO:0007669"/>
    <property type="project" value="UniProtKB-EC"/>
</dbReference>
<dbReference type="CDD" id="cd04190">
    <property type="entry name" value="Chitin_synth_C"/>
    <property type="match status" value="1"/>
</dbReference>
<dbReference type="GO" id="GO:0006031">
    <property type="term" value="P:chitin biosynthetic process"/>
    <property type="evidence" value="ECO:0007669"/>
    <property type="project" value="TreeGrafter"/>
</dbReference>
<dbReference type="Gene3D" id="3.90.550.10">
    <property type="entry name" value="Spore Coat Polysaccharide Biosynthesis Protein SpsA, Chain A"/>
    <property type="match status" value="1"/>
</dbReference>
<dbReference type="InterPro" id="IPR054295">
    <property type="entry name" value="CHS4-like_dom"/>
</dbReference>
<evidence type="ECO:0000313" key="14">
    <source>
        <dbReference type="Proteomes" id="UP000654370"/>
    </source>
</evidence>
<dbReference type="OrthoDB" id="370884at2759"/>
<feature type="transmembrane region" description="Helical" evidence="11">
    <location>
        <begin position="1116"/>
        <end position="1138"/>
    </location>
</feature>
<dbReference type="AlphaFoldDB" id="A0A8H7U8S5"/>
<dbReference type="Pfam" id="PF22997">
    <property type="entry name" value="CHS4"/>
    <property type="match status" value="1"/>
</dbReference>
<feature type="transmembrane region" description="Helical" evidence="11">
    <location>
        <begin position="1145"/>
        <end position="1169"/>
    </location>
</feature>
<feature type="transmembrane region" description="Helical" evidence="11">
    <location>
        <begin position="1086"/>
        <end position="1110"/>
    </location>
</feature>
<feature type="region of interest" description="Disordered" evidence="10">
    <location>
        <begin position="1226"/>
        <end position="1245"/>
    </location>
</feature>
<feature type="compositionally biased region" description="Basic and acidic residues" evidence="10">
    <location>
        <begin position="144"/>
        <end position="157"/>
    </location>
</feature>
<dbReference type="GO" id="GO:0005886">
    <property type="term" value="C:plasma membrane"/>
    <property type="evidence" value="ECO:0007669"/>
    <property type="project" value="UniProtKB-SubCell"/>
</dbReference>
<accession>A0A8H7U8S5</accession>